<reference evidence="1 2" key="1">
    <citation type="submission" date="2011-08" db="EMBL/GenBank/DDBJ databases">
        <authorList>
            <person name="Liu Z.J."/>
            <person name="Shi F.L."/>
            <person name="Lu J.Q."/>
            <person name="Li M."/>
            <person name="Wang Z.L."/>
        </authorList>
    </citation>
    <scope>NUCLEOTIDE SEQUENCE [LARGE SCALE GENOMIC DNA]</scope>
    <source>
        <strain evidence="1 2">USNM 41457</strain>
    </source>
</reference>
<organism evidence="1 2">
    <name type="scientific">Edhazardia aedis (strain USNM 41457)</name>
    <name type="common">Microsporidian parasite</name>
    <dbReference type="NCBI Taxonomy" id="1003232"/>
    <lineage>
        <taxon>Eukaryota</taxon>
        <taxon>Fungi</taxon>
        <taxon>Fungi incertae sedis</taxon>
        <taxon>Microsporidia</taxon>
        <taxon>Edhazardia</taxon>
    </lineage>
</organism>
<dbReference type="Proteomes" id="UP000003163">
    <property type="component" value="Unassembled WGS sequence"/>
</dbReference>
<evidence type="ECO:0000313" key="1">
    <source>
        <dbReference type="EMBL" id="EJW05136.1"/>
    </source>
</evidence>
<accession>J9DBN6</accession>
<dbReference type="VEuPathDB" id="MicrosporidiaDB:EDEG_00770"/>
<dbReference type="InParanoid" id="J9DBN6"/>
<dbReference type="AlphaFoldDB" id="J9DBN6"/>
<name>J9DBN6_EDHAE</name>
<reference evidence="2" key="2">
    <citation type="submission" date="2015-07" db="EMBL/GenBank/DDBJ databases">
        <title>Contrasting host-pathogen interactions and genome evolution in two generalist and specialist microsporidian pathogens of mosquitoes.</title>
        <authorList>
            <consortium name="The Broad Institute Genomics Platform"/>
            <consortium name="The Broad Institute Genome Sequencing Center for Infectious Disease"/>
            <person name="Cuomo C.A."/>
            <person name="Sanscrainte N.D."/>
            <person name="Goldberg J.M."/>
            <person name="Heiman D."/>
            <person name="Young S."/>
            <person name="Zeng Q."/>
            <person name="Becnel J.J."/>
            <person name="Birren B.W."/>
        </authorList>
    </citation>
    <scope>NUCLEOTIDE SEQUENCE [LARGE SCALE GENOMIC DNA]</scope>
    <source>
        <strain evidence="2">USNM 41457</strain>
    </source>
</reference>
<proteinExistence type="predicted"/>
<sequence>MNFRSCQKIEEITKSLKKLKTIKTKTLIPFLITKAQLDVINTILLDNISNFVNSYIEKTLKTLTDTHVESRAHIKTEYEFFLNKIRANDAERIYCLYEMLKALRSKKLDNIALNRNEFMKIIYILDCNKNVQLKCGDILHQIKITDSELYNFKGIHRFLTYKK</sequence>
<gene>
    <name evidence="1" type="ORF">EDEG_00770</name>
</gene>
<protein>
    <submittedName>
        <fullName evidence="1">Uncharacterized protein</fullName>
    </submittedName>
</protein>
<dbReference type="EMBL" id="AFBI03000009">
    <property type="protein sequence ID" value="EJW05136.1"/>
    <property type="molecule type" value="Genomic_DNA"/>
</dbReference>
<keyword evidence="2" id="KW-1185">Reference proteome</keyword>
<evidence type="ECO:0000313" key="2">
    <source>
        <dbReference type="Proteomes" id="UP000003163"/>
    </source>
</evidence>
<comment type="caution">
    <text evidence="1">The sequence shown here is derived from an EMBL/GenBank/DDBJ whole genome shotgun (WGS) entry which is preliminary data.</text>
</comment>
<dbReference type="HOGENOM" id="CLU_1627012_0_0_1"/>